<sequence>MEANKPIYYLQPDVPAKCLFAKDNLTNNPHPVLVRNIEQKIYPDISHCIGNTPLVKLNHIPKSMGIKCDVLVKCEFLNPGGSIKDRMAHYMIQNAENKGLLKPGSILIEPTSGNTGIALGMISAIKGYECILVFPGKSSNEKEDILKALGCKVVRCSDKIPYNQPGGIFCRPMEIHKETPNSAILHQFWNPCNPLSHYYGTAMEIFEQCDGKVDMVAIGVGTGGTATGIGRRFKEMMPECLIVGVDPIGSAIAEPASINETDVIYFEIEGIGHGFHPPTLDKKMIDFWLKVGDKESLNMARRMHKEEGILCGGSSGTILCGALEAAKSLKEGQKCVVILPDGVGNYLTKFLSDYWMEVRGFIPCTNTFNHWWWDYKVALLKPIVGLAISNTKTCQEALDFMNERGHNILPVVNSDNNLEGVVTIKDITKALLNSSVKTTDSVEKVLSDKYITVTPTSTLGLLSRVLDNEGIAIVIEEKDNKLNQQVPKLIGVIFATDFLQYISENRP</sequence>
<dbReference type="SUPFAM" id="SSF53686">
    <property type="entry name" value="Tryptophan synthase beta subunit-like PLP-dependent enzymes"/>
    <property type="match status" value="1"/>
</dbReference>
<dbReference type="InterPro" id="IPR036052">
    <property type="entry name" value="TrpB-like_PALP_sf"/>
</dbReference>
<evidence type="ECO:0000313" key="10">
    <source>
        <dbReference type="EMBL" id="KAK4884435.1"/>
    </source>
</evidence>
<dbReference type="InterPro" id="IPR046342">
    <property type="entry name" value="CBS_dom_sf"/>
</dbReference>
<comment type="pathway">
    <text evidence="2">Amino-acid biosynthesis; L-cysteine biosynthesis; L-cysteine from L-homocysteine and L-serine: step 1/2.</text>
</comment>
<evidence type="ECO:0000256" key="2">
    <source>
        <dbReference type="ARBA" id="ARBA00005003"/>
    </source>
</evidence>
<comment type="catalytic activity">
    <reaction evidence="7">
        <text>L-homocysteine + L-serine = L,L-cystathionine + H2O</text>
        <dbReference type="Rhea" id="RHEA:10112"/>
        <dbReference type="ChEBI" id="CHEBI:15377"/>
        <dbReference type="ChEBI" id="CHEBI:33384"/>
        <dbReference type="ChEBI" id="CHEBI:58161"/>
        <dbReference type="ChEBI" id="CHEBI:58199"/>
        <dbReference type="EC" id="4.2.1.22"/>
    </reaction>
</comment>
<comment type="cofactor">
    <cofactor evidence="1">
        <name>pyridoxal 5'-phosphate</name>
        <dbReference type="ChEBI" id="CHEBI:597326"/>
    </cofactor>
</comment>
<gene>
    <name evidence="10" type="ORF">RN001_000706</name>
</gene>
<accession>A0AAN7Q9V1</accession>
<evidence type="ECO:0000256" key="8">
    <source>
        <dbReference type="PROSITE-ProRule" id="PRU00703"/>
    </source>
</evidence>
<dbReference type="FunFam" id="3.40.50.1100:FF:000118">
    <property type="entry name" value="Related to CYS4-cystathionine beta-synthase"/>
    <property type="match status" value="1"/>
</dbReference>
<evidence type="ECO:0000313" key="11">
    <source>
        <dbReference type="Proteomes" id="UP001353858"/>
    </source>
</evidence>
<keyword evidence="8" id="KW-0129">CBS domain</keyword>
<dbReference type="InterPro" id="IPR050214">
    <property type="entry name" value="Cys_Synth/Cystath_Beta-Synth"/>
</dbReference>
<dbReference type="EMBL" id="JARPUR010000001">
    <property type="protein sequence ID" value="KAK4884435.1"/>
    <property type="molecule type" value="Genomic_DNA"/>
</dbReference>
<dbReference type="CDD" id="cd01561">
    <property type="entry name" value="CBS_like"/>
    <property type="match status" value="1"/>
</dbReference>
<reference evidence="11" key="1">
    <citation type="submission" date="2023-01" db="EMBL/GenBank/DDBJ databases">
        <title>Key to firefly adult light organ development and bioluminescence: homeobox transcription factors regulate luciferase expression and transportation to peroxisome.</title>
        <authorList>
            <person name="Fu X."/>
        </authorList>
    </citation>
    <scope>NUCLEOTIDE SEQUENCE [LARGE SCALE GENOMIC DNA]</scope>
</reference>
<comment type="similarity">
    <text evidence="3">Belongs to the cysteine synthase/cystathionine beta-synthase family.</text>
</comment>
<dbReference type="GO" id="GO:0006535">
    <property type="term" value="P:cysteine biosynthetic process from serine"/>
    <property type="evidence" value="ECO:0007669"/>
    <property type="project" value="InterPro"/>
</dbReference>
<dbReference type="EC" id="4.2.1.22" evidence="4"/>
<comment type="caution">
    <text evidence="10">The sequence shown here is derived from an EMBL/GenBank/DDBJ whole genome shotgun (WGS) entry which is preliminary data.</text>
</comment>
<evidence type="ECO:0000259" key="9">
    <source>
        <dbReference type="PROSITE" id="PS51371"/>
    </source>
</evidence>
<dbReference type="InterPro" id="IPR000644">
    <property type="entry name" value="CBS_dom"/>
</dbReference>
<name>A0AAN7Q9V1_9COLE</name>
<evidence type="ECO:0000256" key="5">
    <source>
        <dbReference type="ARBA" id="ARBA00022898"/>
    </source>
</evidence>
<dbReference type="PANTHER" id="PTHR10314">
    <property type="entry name" value="CYSTATHIONINE BETA-SYNTHASE"/>
    <property type="match status" value="1"/>
</dbReference>
<dbReference type="GO" id="GO:0004122">
    <property type="term" value="F:cystathionine beta-synthase activity"/>
    <property type="evidence" value="ECO:0007669"/>
    <property type="project" value="UniProtKB-EC"/>
</dbReference>
<evidence type="ECO:0000256" key="4">
    <source>
        <dbReference type="ARBA" id="ARBA00012041"/>
    </source>
</evidence>
<keyword evidence="11" id="KW-1185">Reference proteome</keyword>
<proteinExistence type="inferred from homology"/>
<evidence type="ECO:0000256" key="6">
    <source>
        <dbReference type="ARBA" id="ARBA00045425"/>
    </source>
</evidence>
<comment type="function">
    <text evidence="6">Hydro-lyase catalyzing the first step of the transsulfuration pathway, where the hydroxyl group of L-serine is displaced by L-homocysteine in a beta-replacement reaction to form L-cystathionine, the precursor of L-cysteine. This catabolic route allows the elimination of L-methionine and the toxic metabolite L-homocysteine. Also involved in the production of hydrogen sulfide, a gasotransmitter with signaling and cytoprotective effects on neurons.</text>
</comment>
<keyword evidence="5" id="KW-0663">Pyridoxal phosphate</keyword>
<dbReference type="InterPro" id="IPR001216">
    <property type="entry name" value="P-phosphate_BS"/>
</dbReference>
<dbReference type="Proteomes" id="UP001353858">
    <property type="component" value="Unassembled WGS sequence"/>
</dbReference>
<protein>
    <recommendedName>
        <fullName evidence="4">cystathionine beta-synthase</fullName>
        <ecNumber evidence="4">4.2.1.22</ecNumber>
    </recommendedName>
</protein>
<dbReference type="Gene3D" id="3.10.580.10">
    <property type="entry name" value="CBS-domain"/>
    <property type="match status" value="1"/>
</dbReference>
<dbReference type="InterPro" id="IPR001926">
    <property type="entry name" value="TrpB-like_PALP"/>
</dbReference>
<dbReference type="PROSITE" id="PS51371">
    <property type="entry name" value="CBS"/>
    <property type="match status" value="1"/>
</dbReference>
<dbReference type="SMART" id="SM00116">
    <property type="entry name" value="CBS"/>
    <property type="match status" value="2"/>
</dbReference>
<dbReference type="Pfam" id="PF00571">
    <property type="entry name" value="CBS"/>
    <property type="match status" value="1"/>
</dbReference>
<evidence type="ECO:0000256" key="1">
    <source>
        <dbReference type="ARBA" id="ARBA00001933"/>
    </source>
</evidence>
<dbReference type="PROSITE" id="PS00901">
    <property type="entry name" value="CYS_SYNTHASE"/>
    <property type="match status" value="1"/>
</dbReference>
<organism evidence="10 11">
    <name type="scientific">Aquatica leii</name>
    <dbReference type="NCBI Taxonomy" id="1421715"/>
    <lineage>
        <taxon>Eukaryota</taxon>
        <taxon>Metazoa</taxon>
        <taxon>Ecdysozoa</taxon>
        <taxon>Arthropoda</taxon>
        <taxon>Hexapoda</taxon>
        <taxon>Insecta</taxon>
        <taxon>Pterygota</taxon>
        <taxon>Neoptera</taxon>
        <taxon>Endopterygota</taxon>
        <taxon>Coleoptera</taxon>
        <taxon>Polyphaga</taxon>
        <taxon>Elateriformia</taxon>
        <taxon>Elateroidea</taxon>
        <taxon>Lampyridae</taxon>
        <taxon>Luciolinae</taxon>
        <taxon>Aquatica</taxon>
    </lineage>
</organism>
<dbReference type="SUPFAM" id="SSF54631">
    <property type="entry name" value="CBS-domain pair"/>
    <property type="match status" value="1"/>
</dbReference>
<feature type="domain" description="CBS" evidence="9">
    <location>
        <begin position="379"/>
        <end position="438"/>
    </location>
</feature>
<dbReference type="AlphaFoldDB" id="A0AAN7Q9V1"/>
<dbReference type="GO" id="GO:0030170">
    <property type="term" value="F:pyridoxal phosphate binding"/>
    <property type="evidence" value="ECO:0007669"/>
    <property type="project" value="UniProtKB-ARBA"/>
</dbReference>
<dbReference type="Gene3D" id="3.40.50.1100">
    <property type="match status" value="2"/>
</dbReference>
<evidence type="ECO:0000256" key="7">
    <source>
        <dbReference type="ARBA" id="ARBA00047490"/>
    </source>
</evidence>
<evidence type="ECO:0000256" key="3">
    <source>
        <dbReference type="ARBA" id="ARBA00007103"/>
    </source>
</evidence>
<dbReference type="Pfam" id="PF00291">
    <property type="entry name" value="PALP"/>
    <property type="match status" value="1"/>
</dbReference>
<dbReference type="FunFam" id="3.40.50.1100:FF:000003">
    <property type="entry name" value="Cystathionine beta-synthase"/>
    <property type="match status" value="1"/>
</dbReference>